<sequence length="566" mass="61103">MPRRSRPGRRHSPLHPLTSTSTSTSTIPTPAPATRQYATAAAINAAGFTAPADYVPPTKPPTARPPETRKAQLLRTYTSLLRSTPLILAFQHNNLTAVEWAAVRRELRLALNAISAEGTDATVIASNAKLQVIRTRIFDVALKVVEFHDPSKVGPTTVSSFSGQKVQMVYNHDLSEAAYEAVQAVQKSETPLPASSAYAQLAPLLVGPVALFTLPAVSPAHLAAALSILSPSPPAFPAPSRKKNPGYYDPIAQSGLQKLMLVGGRIEDRVFDLDGVKWVGGIEGGIDSLRAQVIHMLQSAGLGLTSALEGAGKAIWLTLESRRSHHHHDARPSNAPPRNPKMDFAPYQSSPPEHTRSPLSSAAASPRTSLDNTNHSPNGHGRRGSYSPASGNLYQHRQSQFSPPPLQHPQPQRAWSGEGVGRHDRGGGQSRGGSGGGGGMGEYFSALGAREGMVSEFETSLGLRLDYEACLAYLAVPPLGAILLLILERKSDYVRFHAWQSSLLFTALFVVHLLFAWSTFLSWVFFLGDLALMAWLVLNAYRDADTLDRYEVPVVGRIASRILDDE</sequence>
<feature type="transmembrane region" description="Helical" evidence="7">
    <location>
        <begin position="523"/>
        <end position="541"/>
    </location>
</feature>
<dbReference type="EMBL" id="MU855350">
    <property type="protein sequence ID" value="KAK3905676.1"/>
    <property type="molecule type" value="Genomic_DNA"/>
</dbReference>
<dbReference type="PANTHER" id="PTHR36460:SF1">
    <property type="entry name" value="UPF0132 DOMAIN PROTEIN (AFU_ORTHOLOGUE AFUA_3G10255)"/>
    <property type="match status" value="1"/>
</dbReference>
<feature type="transmembrane region" description="Helical" evidence="7">
    <location>
        <begin position="471"/>
        <end position="487"/>
    </location>
</feature>
<dbReference type="PANTHER" id="PTHR36460">
    <property type="entry name" value="UPF0132 DOMAIN PROTEIN (AFU_ORTHOLOGUE AFUA_3G10255)"/>
    <property type="match status" value="1"/>
</dbReference>
<keyword evidence="4 7" id="KW-1133">Transmembrane helix</keyword>
<keyword evidence="5 7" id="KW-0472">Membrane</keyword>
<feature type="transmembrane region" description="Helical" evidence="7">
    <location>
        <begin position="499"/>
        <end position="517"/>
    </location>
</feature>
<feature type="compositionally biased region" description="Low complexity" evidence="6">
    <location>
        <begin position="357"/>
        <end position="370"/>
    </location>
</feature>
<gene>
    <name evidence="8" type="ORF">C8A05DRAFT_41411</name>
</gene>
<evidence type="ECO:0000256" key="1">
    <source>
        <dbReference type="ARBA" id="ARBA00004141"/>
    </source>
</evidence>
<evidence type="ECO:0000256" key="2">
    <source>
        <dbReference type="ARBA" id="ARBA00008889"/>
    </source>
</evidence>
<comment type="similarity">
    <text evidence="2">Belongs to the universal ribosomal protein uL10 family.</text>
</comment>
<dbReference type="SUPFAM" id="SSF160369">
    <property type="entry name" value="Ribosomal protein L10-like"/>
    <property type="match status" value="1"/>
</dbReference>
<organism evidence="8 9">
    <name type="scientific">Staphylotrichum tortipilum</name>
    <dbReference type="NCBI Taxonomy" id="2831512"/>
    <lineage>
        <taxon>Eukaryota</taxon>
        <taxon>Fungi</taxon>
        <taxon>Dikarya</taxon>
        <taxon>Ascomycota</taxon>
        <taxon>Pezizomycotina</taxon>
        <taxon>Sordariomycetes</taxon>
        <taxon>Sordariomycetidae</taxon>
        <taxon>Sordariales</taxon>
        <taxon>Chaetomiaceae</taxon>
        <taxon>Staphylotrichum</taxon>
    </lineage>
</organism>
<feature type="region of interest" description="Disordered" evidence="6">
    <location>
        <begin position="325"/>
        <end position="438"/>
    </location>
</feature>
<evidence type="ECO:0000256" key="6">
    <source>
        <dbReference type="SAM" id="MobiDB-lite"/>
    </source>
</evidence>
<evidence type="ECO:0000256" key="4">
    <source>
        <dbReference type="ARBA" id="ARBA00022989"/>
    </source>
</evidence>
<reference evidence="8" key="1">
    <citation type="journal article" date="2023" name="Mol. Phylogenet. Evol.">
        <title>Genome-scale phylogeny and comparative genomics of the fungal order Sordariales.</title>
        <authorList>
            <person name="Hensen N."/>
            <person name="Bonometti L."/>
            <person name="Westerberg I."/>
            <person name="Brannstrom I.O."/>
            <person name="Guillou S."/>
            <person name="Cros-Aarteil S."/>
            <person name="Calhoun S."/>
            <person name="Haridas S."/>
            <person name="Kuo A."/>
            <person name="Mondo S."/>
            <person name="Pangilinan J."/>
            <person name="Riley R."/>
            <person name="LaButti K."/>
            <person name="Andreopoulos B."/>
            <person name="Lipzen A."/>
            <person name="Chen C."/>
            <person name="Yan M."/>
            <person name="Daum C."/>
            <person name="Ng V."/>
            <person name="Clum A."/>
            <person name="Steindorff A."/>
            <person name="Ohm R.A."/>
            <person name="Martin F."/>
            <person name="Silar P."/>
            <person name="Natvig D.O."/>
            <person name="Lalanne C."/>
            <person name="Gautier V."/>
            <person name="Ament-Velasquez S.L."/>
            <person name="Kruys A."/>
            <person name="Hutchinson M.I."/>
            <person name="Powell A.J."/>
            <person name="Barry K."/>
            <person name="Miller A.N."/>
            <person name="Grigoriev I.V."/>
            <person name="Debuchy R."/>
            <person name="Gladieux P."/>
            <person name="Hiltunen Thoren M."/>
            <person name="Johannesson H."/>
        </authorList>
    </citation>
    <scope>NUCLEOTIDE SEQUENCE</scope>
    <source>
        <strain evidence="8">CBS 103.79</strain>
    </source>
</reference>
<comment type="caution">
    <text evidence="8">The sequence shown here is derived from an EMBL/GenBank/DDBJ whole genome shotgun (WGS) entry which is preliminary data.</text>
</comment>
<feature type="compositionally biased region" description="Gly residues" evidence="6">
    <location>
        <begin position="427"/>
        <end position="438"/>
    </location>
</feature>
<accession>A0AAN6RXE5</accession>
<dbReference type="InterPro" id="IPR043141">
    <property type="entry name" value="Ribosomal_uL10-like_sf"/>
</dbReference>
<protein>
    <submittedName>
        <fullName evidence="8">Upf0132 domain protein</fullName>
    </submittedName>
</protein>
<keyword evidence="3 7" id="KW-0812">Transmembrane</keyword>
<dbReference type="AlphaFoldDB" id="A0AAN6RXE5"/>
<evidence type="ECO:0000256" key="5">
    <source>
        <dbReference type="ARBA" id="ARBA00023136"/>
    </source>
</evidence>
<evidence type="ECO:0000256" key="7">
    <source>
        <dbReference type="SAM" id="Phobius"/>
    </source>
</evidence>
<dbReference type="GO" id="GO:0016020">
    <property type="term" value="C:membrane"/>
    <property type="evidence" value="ECO:0007669"/>
    <property type="project" value="UniProtKB-SubCell"/>
</dbReference>
<dbReference type="Gene3D" id="3.30.70.1730">
    <property type="match status" value="1"/>
</dbReference>
<evidence type="ECO:0000256" key="3">
    <source>
        <dbReference type="ARBA" id="ARBA00022692"/>
    </source>
</evidence>
<name>A0AAN6RXE5_9PEZI</name>
<reference evidence="8" key="2">
    <citation type="submission" date="2023-05" db="EMBL/GenBank/DDBJ databases">
        <authorList>
            <consortium name="Lawrence Berkeley National Laboratory"/>
            <person name="Steindorff A."/>
            <person name="Hensen N."/>
            <person name="Bonometti L."/>
            <person name="Westerberg I."/>
            <person name="Brannstrom I.O."/>
            <person name="Guillou S."/>
            <person name="Cros-Aarteil S."/>
            <person name="Calhoun S."/>
            <person name="Haridas S."/>
            <person name="Kuo A."/>
            <person name="Mondo S."/>
            <person name="Pangilinan J."/>
            <person name="Riley R."/>
            <person name="Labutti K."/>
            <person name="Andreopoulos B."/>
            <person name="Lipzen A."/>
            <person name="Chen C."/>
            <person name="Yanf M."/>
            <person name="Daum C."/>
            <person name="Ng V."/>
            <person name="Clum A."/>
            <person name="Ohm R."/>
            <person name="Martin F."/>
            <person name="Silar P."/>
            <person name="Natvig D."/>
            <person name="Lalanne C."/>
            <person name="Gautier V."/>
            <person name="Ament-Velasquez S.L."/>
            <person name="Kruys A."/>
            <person name="Hutchinson M.I."/>
            <person name="Powell A.J."/>
            <person name="Barry K."/>
            <person name="Miller A.N."/>
            <person name="Grigoriev I.V."/>
            <person name="Debuchy R."/>
            <person name="Gladieux P."/>
            <person name="Thoren M.H."/>
            <person name="Johannesson H."/>
        </authorList>
    </citation>
    <scope>NUCLEOTIDE SEQUENCE</scope>
    <source>
        <strain evidence="8">CBS 103.79</strain>
    </source>
</reference>
<evidence type="ECO:0000313" key="8">
    <source>
        <dbReference type="EMBL" id="KAK3905676.1"/>
    </source>
</evidence>
<keyword evidence="9" id="KW-1185">Reference proteome</keyword>
<feature type="compositionally biased region" description="Basic residues" evidence="6">
    <location>
        <begin position="1"/>
        <end position="13"/>
    </location>
</feature>
<evidence type="ECO:0000313" key="9">
    <source>
        <dbReference type="Proteomes" id="UP001303889"/>
    </source>
</evidence>
<feature type="compositionally biased region" description="Polar residues" evidence="6">
    <location>
        <begin position="387"/>
        <end position="401"/>
    </location>
</feature>
<comment type="subcellular location">
    <subcellularLocation>
        <location evidence="1">Membrane</location>
        <topology evidence="1">Multi-pass membrane protein</topology>
    </subcellularLocation>
</comment>
<dbReference type="Proteomes" id="UP001303889">
    <property type="component" value="Unassembled WGS sequence"/>
</dbReference>
<proteinExistence type="inferred from homology"/>
<feature type="compositionally biased region" description="Low complexity" evidence="6">
    <location>
        <begin position="14"/>
        <end position="34"/>
    </location>
</feature>
<feature type="region of interest" description="Disordered" evidence="6">
    <location>
        <begin position="1"/>
        <end position="34"/>
    </location>
</feature>